<evidence type="ECO:0000256" key="6">
    <source>
        <dbReference type="ARBA" id="ARBA00023288"/>
    </source>
</evidence>
<keyword evidence="6" id="KW-0449">Lipoprotein</keyword>
<protein>
    <submittedName>
        <fullName evidence="8">D-methionine transport system substrate-binding protein</fullName>
    </submittedName>
</protein>
<comment type="similarity">
    <text evidence="2">Belongs to the NlpA lipoprotein family.</text>
</comment>
<accession>A0A1W2DQM9</accession>
<evidence type="ECO:0000313" key="9">
    <source>
        <dbReference type="Proteomes" id="UP000192738"/>
    </source>
</evidence>
<dbReference type="STRING" id="112901.SAMN04488500_11753"/>
<dbReference type="PROSITE" id="PS51257">
    <property type="entry name" value="PROKAR_LIPOPROTEIN"/>
    <property type="match status" value="1"/>
</dbReference>
<organism evidence="8 9">
    <name type="scientific">Sporomusa malonica</name>
    <dbReference type="NCBI Taxonomy" id="112901"/>
    <lineage>
        <taxon>Bacteria</taxon>
        <taxon>Bacillati</taxon>
        <taxon>Bacillota</taxon>
        <taxon>Negativicutes</taxon>
        <taxon>Selenomonadales</taxon>
        <taxon>Sporomusaceae</taxon>
        <taxon>Sporomusa</taxon>
    </lineage>
</organism>
<gene>
    <name evidence="8" type="ORF">SAMN04488500_11753</name>
</gene>
<evidence type="ECO:0000256" key="7">
    <source>
        <dbReference type="SAM" id="SignalP"/>
    </source>
</evidence>
<reference evidence="8 9" key="1">
    <citation type="submission" date="2017-04" db="EMBL/GenBank/DDBJ databases">
        <authorList>
            <person name="Afonso C.L."/>
            <person name="Miller P.J."/>
            <person name="Scott M.A."/>
            <person name="Spackman E."/>
            <person name="Goraichik I."/>
            <person name="Dimitrov K.M."/>
            <person name="Suarez D.L."/>
            <person name="Swayne D.E."/>
        </authorList>
    </citation>
    <scope>NUCLEOTIDE SEQUENCE [LARGE SCALE GENOMIC DNA]</scope>
    <source>
        <strain evidence="8 9">DSM 5090</strain>
    </source>
</reference>
<evidence type="ECO:0000256" key="5">
    <source>
        <dbReference type="ARBA" id="ARBA00023139"/>
    </source>
</evidence>
<evidence type="ECO:0000256" key="2">
    <source>
        <dbReference type="ARBA" id="ARBA00008973"/>
    </source>
</evidence>
<feature type="signal peptide" evidence="7">
    <location>
        <begin position="1"/>
        <end position="29"/>
    </location>
</feature>
<dbReference type="Gene3D" id="3.40.190.10">
    <property type="entry name" value="Periplasmic binding protein-like II"/>
    <property type="match status" value="2"/>
</dbReference>
<comment type="subcellular location">
    <subcellularLocation>
        <location evidence="1">Membrane</location>
        <topology evidence="1">Lipid-anchor</topology>
    </subcellularLocation>
</comment>
<evidence type="ECO:0000256" key="1">
    <source>
        <dbReference type="ARBA" id="ARBA00004635"/>
    </source>
</evidence>
<evidence type="ECO:0000313" key="8">
    <source>
        <dbReference type="EMBL" id="SMC99408.1"/>
    </source>
</evidence>
<dbReference type="SUPFAM" id="SSF53850">
    <property type="entry name" value="Periplasmic binding protein-like II"/>
    <property type="match status" value="1"/>
</dbReference>
<dbReference type="PANTHER" id="PTHR30429">
    <property type="entry name" value="D-METHIONINE-BINDING LIPOPROTEIN METQ"/>
    <property type="match status" value="1"/>
</dbReference>
<dbReference type="EMBL" id="FWXI01000017">
    <property type="protein sequence ID" value="SMC99408.1"/>
    <property type="molecule type" value="Genomic_DNA"/>
</dbReference>
<dbReference type="Pfam" id="PF03180">
    <property type="entry name" value="Lipoprotein_9"/>
    <property type="match status" value="1"/>
</dbReference>
<dbReference type="InterPro" id="IPR004872">
    <property type="entry name" value="Lipoprotein_NlpA"/>
</dbReference>
<evidence type="ECO:0000256" key="4">
    <source>
        <dbReference type="ARBA" id="ARBA00023136"/>
    </source>
</evidence>
<feature type="chain" id="PRO_5038784702" evidence="7">
    <location>
        <begin position="30"/>
        <end position="283"/>
    </location>
</feature>
<keyword evidence="3 7" id="KW-0732">Signal</keyword>
<name>A0A1W2DQM9_9FIRM</name>
<dbReference type="AlphaFoldDB" id="A0A1W2DQM9"/>
<dbReference type="GO" id="GO:0016020">
    <property type="term" value="C:membrane"/>
    <property type="evidence" value="ECO:0007669"/>
    <property type="project" value="UniProtKB-SubCell"/>
</dbReference>
<dbReference type="PANTHER" id="PTHR30429:SF1">
    <property type="entry name" value="D-METHIONINE-BINDING LIPOPROTEIN METQ-RELATED"/>
    <property type="match status" value="1"/>
</dbReference>
<sequence>MKRSLKSLICILVVAVLAMSLAGCSSNTAEQEKNTSGQGAPAEKKVLKIACVSTIEPIVGWLQEGLAPMGYEVKIVMFDANQLPATALKDGDVDGLITNHLPWIKTFNKENNSNLQMPEPYTYYARTAVYSTKHKTIEELPQNAKIAVPGDPSNMDRSLKTLKSMGLITLGEKKGNFFTILDIKDNPKNIQIIETEITQTIRSINDVDAVITMANRVRLAGFDPNKFLYDDITNKDYPIGLVVNAKDMNTQWVKDAMKVTQSDEFRNKFNKHFNGTYILYNKQ</sequence>
<keyword evidence="4" id="KW-0472">Membrane</keyword>
<keyword evidence="9" id="KW-1185">Reference proteome</keyword>
<dbReference type="RefSeq" id="WP_084577221.1">
    <property type="nucleotide sequence ID" value="NZ_CP155572.1"/>
</dbReference>
<keyword evidence="5" id="KW-0564">Palmitate</keyword>
<dbReference type="OrthoDB" id="9812878at2"/>
<proteinExistence type="inferred from homology"/>
<evidence type="ECO:0000256" key="3">
    <source>
        <dbReference type="ARBA" id="ARBA00022729"/>
    </source>
</evidence>
<dbReference type="Proteomes" id="UP000192738">
    <property type="component" value="Unassembled WGS sequence"/>
</dbReference>